<comment type="caution">
    <text evidence="1">The sequence shown here is derived from an EMBL/GenBank/DDBJ whole genome shotgun (WGS) entry which is preliminary data.</text>
</comment>
<organism evidence="1 2">
    <name type="scientific">Acetobacter tropicalis</name>
    <dbReference type="NCBI Taxonomy" id="104102"/>
    <lineage>
        <taxon>Bacteria</taxon>
        <taxon>Pseudomonadati</taxon>
        <taxon>Pseudomonadota</taxon>
        <taxon>Alphaproteobacteria</taxon>
        <taxon>Acetobacterales</taxon>
        <taxon>Acetobacteraceae</taxon>
        <taxon>Acetobacter</taxon>
    </lineage>
</organism>
<accession>A0A094ZJN5</accession>
<evidence type="ECO:0000313" key="1">
    <source>
        <dbReference type="EMBL" id="KGB22666.1"/>
    </source>
</evidence>
<dbReference type="Proteomes" id="UP000029448">
    <property type="component" value="Unassembled WGS sequence"/>
</dbReference>
<gene>
    <name evidence="1" type="ORF">AtDm6_2247</name>
</gene>
<proteinExistence type="predicted"/>
<dbReference type="AlphaFoldDB" id="A0A094ZJN5"/>
<keyword evidence="2" id="KW-1185">Reference proteome</keyword>
<reference evidence="1 2" key="1">
    <citation type="submission" date="2014-06" db="EMBL/GenBank/DDBJ databases">
        <title>Functional and comparative genomic analyses of the Drosophila gut microbiota identify candidate symbiosis factors.</title>
        <authorList>
            <person name="Newell P.D."/>
            <person name="Chaston J.M."/>
            <person name="Douglas A.E."/>
        </authorList>
    </citation>
    <scope>NUCLEOTIDE SEQUENCE [LARGE SCALE GENOMIC DNA]</scope>
    <source>
        <strain evidence="1 2">DmCS_006</strain>
    </source>
</reference>
<evidence type="ECO:0000313" key="2">
    <source>
        <dbReference type="Proteomes" id="UP000029448"/>
    </source>
</evidence>
<name>A0A094ZJN5_9PROT</name>
<dbReference type="EMBL" id="JOKM01000075">
    <property type="protein sequence ID" value="KGB22666.1"/>
    <property type="molecule type" value="Genomic_DNA"/>
</dbReference>
<dbReference type="PATRIC" id="fig|104102.7.peg.2222"/>
<dbReference type="STRING" id="104102.AtDm6_2247"/>
<sequence>MPRDVRYVCLKGSGTAHSCVEGTCSLVRRTPDAQKIRICLFSLIYRLDHFEGGGLSS</sequence>
<protein>
    <submittedName>
        <fullName evidence="1">Uncharacterized protein</fullName>
    </submittedName>
</protein>